<dbReference type="GO" id="GO:0000155">
    <property type="term" value="F:phosphorelay sensor kinase activity"/>
    <property type="evidence" value="ECO:0007669"/>
    <property type="project" value="InterPro"/>
</dbReference>
<dbReference type="InterPro" id="IPR003594">
    <property type="entry name" value="HATPase_dom"/>
</dbReference>
<evidence type="ECO:0000256" key="2">
    <source>
        <dbReference type="ARBA" id="ARBA00012438"/>
    </source>
</evidence>
<dbReference type="Pfam" id="PF02518">
    <property type="entry name" value="HATPase_c"/>
    <property type="match status" value="1"/>
</dbReference>
<dbReference type="EC" id="2.7.13.3" evidence="2"/>
<dbReference type="SUPFAM" id="SSF55785">
    <property type="entry name" value="PYP-like sensor domain (PAS domain)"/>
    <property type="match status" value="1"/>
</dbReference>
<dbReference type="InterPro" id="IPR036097">
    <property type="entry name" value="HisK_dim/P_sf"/>
</dbReference>
<evidence type="ECO:0000313" key="9">
    <source>
        <dbReference type="Proteomes" id="UP000261948"/>
    </source>
</evidence>
<comment type="catalytic activity">
    <reaction evidence="1">
        <text>ATP + protein L-histidine = ADP + protein N-phospho-L-histidine.</text>
        <dbReference type="EC" id="2.7.13.3"/>
    </reaction>
</comment>
<dbReference type="SUPFAM" id="SSF47384">
    <property type="entry name" value="Homodimeric domain of signal transducing histidine kinase"/>
    <property type="match status" value="1"/>
</dbReference>
<dbReference type="Pfam" id="PF08447">
    <property type="entry name" value="PAS_3"/>
    <property type="match status" value="1"/>
</dbReference>
<organism evidence="8 9">
    <name type="scientific">Comamonas testosteroni</name>
    <name type="common">Pseudomonas testosteroni</name>
    <dbReference type="NCBI Taxonomy" id="285"/>
    <lineage>
        <taxon>Bacteria</taxon>
        <taxon>Pseudomonadati</taxon>
        <taxon>Pseudomonadota</taxon>
        <taxon>Betaproteobacteria</taxon>
        <taxon>Burkholderiales</taxon>
        <taxon>Comamonadaceae</taxon>
        <taxon>Comamonas</taxon>
    </lineage>
</organism>
<dbReference type="CDD" id="cd00082">
    <property type="entry name" value="HisKA"/>
    <property type="match status" value="1"/>
</dbReference>
<dbReference type="InterPro" id="IPR005467">
    <property type="entry name" value="His_kinase_dom"/>
</dbReference>
<dbReference type="EMBL" id="QURR01000025">
    <property type="protein sequence ID" value="RGE42086.1"/>
    <property type="molecule type" value="Genomic_DNA"/>
</dbReference>
<dbReference type="SMART" id="SM00387">
    <property type="entry name" value="HATPase_c"/>
    <property type="match status" value="1"/>
</dbReference>
<dbReference type="Gene3D" id="3.30.565.10">
    <property type="entry name" value="Histidine kinase-like ATPase, C-terminal domain"/>
    <property type="match status" value="1"/>
</dbReference>
<keyword evidence="3 4" id="KW-0597">Phosphoprotein</keyword>
<protein>
    <recommendedName>
        <fullName evidence="2">histidine kinase</fullName>
        <ecNumber evidence="2">2.7.13.3</ecNumber>
    </recommendedName>
</protein>
<name>A0A373FD76_COMTE</name>
<accession>A0A373FD76</accession>
<dbReference type="InterPro" id="IPR011006">
    <property type="entry name" value="CheY-like_superfamily"/>
</dbReference>
<dbReference type="CDD" id="cd00130">
    <property type="entry name" value="PAS"/>
    <property type="match status" value="1"/>
</dbReference>
<feature type="domain" description="Histidine kinase" evidence="5">
    <location>
        <begin position="291"/>
        <end position="506"/>
    </location>
</feature>
<evidence type="ECO:0000259" key="5">
    <source>
        <dbReference type="PROSITE" id="PS50109"/>
    </source>
</evidence>
<dbReference type="Gene3D" id="1.10.287.130">
    <property type="match status" value="1"/>
</dbReference>
<dbReference type="InterPro" id="IPR001789">
    <property type="entry name" value="Sig_transdc_resp-reg_receiver"/>
</dbReference>
<dbReference type="AlphaFoldDB" id="A0A373FD76"/>
<dbReference type="Proteomes" id="UP000261948">
    <property type="component" value="Unassembled WGS sequence"/>
</dbReference>
<evidence type="ECO:0000259" key="6">
    <source>
        <dbReference type="PROSITE" id="PS50110"/>
    </source>
</evidence>
<comment type="caution">
    <text evidence="8">The sequence shown here is derived from an EMBL/GenBank/DDBJ whole genome shotgun (WGS) entry which is preliminary data.</text>
</comment>
<proteinExistence type="predicted"/>
<dbReference type="InterPro" id="IPR000014">
    <property type="entry name" value="PAS"/>
</dbReference>
<dbReference type="PRINTS" id="PR00344">
    <property type="entry name" value="BCTRLSENSOR"/>
</dbReference>
<feature type="modified residue" description="4-aspartylphosphate" evidence="4">
    <location>
        <position position="575"/>
    </location>
</feature>
<evidence type="ECO:0000313" key="8">
    <source>
        <dbReference type="EMBL" id="RGE42086.1"/>
    </source>
</evidence>
<dbReference type="InterPro" id="IPR004358">
    <property type="entry name" value="Sig_transdc_His_kin-like_C"/>
</dbReference>
<keyword evidence="9" id="KW-1185">Reference proteome</keyword>
<dbReference type="InterPro" id="IPR000700">
    <property type="entry name" value="PAS-assoc_C"/>
</dbReference>
<dbReference type="OrthoDB" id="8929028at2"/>
<evidence type="ECO:0000256" key="3">
    <source>
        <dbReference type="ARBA" id="ARBA00022553"/>
    </source>
</evidence>
<dbReference type="InterPro" id="IPR013655">
    <property type="entry name" value="PAS_fold_3"/>
</dbReference>
<dbReference type="PANTHER" id="PTHR43065">
    <property type="entry name" value="SENSOR HISTIDINE KINASE"/>
    <property type="match status" value="1"/>
</dbReference>
<feature type="domain" description="PAC" evidence="7">
    <location>
        <begin position="201"/>
        <end position="253"/>
    </location>
</feature>
<reference evidence="8 9" key="1">
    <citation type="submission" date="2018-08" db="EMBL/GenBank/DDBJ databases">
        <title>Comamonas testosteroni strain SWCO2.</title>
        <authorList>
            <person name="Jiang N."/>
            <person name="Zhang X.Z."/>
        </authorList>
    </citation>
    <scope>NUCLEOTIDE SEQUENCE [LARGE SCALE GENOMIC DNA]</scope>
    <source>
        <strain evidence="8 9">SWCO2</strain>
    </source>
</reference>
<dbReference type="SUPFAM" id="SSF52172">
    <property type="entry name" value="CheY-like"/>
    <property type="match status" value="1"/>
</dbReference>
<sequence>MKASGRRFLNSDPLLRCVMDSMRHLPLPCALLDPVSRKVGFGNAAFERLIQRHALAHGLHPVNDDRQALNALEQCMAQAQAASVDLPLLGYSLQFAPLYSTGNLVAVQCHAQQLRPAPTGERTPRLQRKMMKFINNTPAHIWLSRPDGQVFWMNDPLKRYLYGTLELGRMDQDRWLTSIHPDDINRTNGWFLDFLVNGAESGVDFRLRGSDGEYCWFYTTAHIVHAESGQALYVVGITVNIDDFKHRERQQAQALADIRQEHQSDLHKMAQMQQELVMVQKRELVEQLASGVSHDLNNLLFIMNLNSTMLKKRVQDEQALLHLDSIHKTIKKASHLAAQMVSFSARKPQAAAVMHPQTMMSDIESLMRNAVGPDVQLSIVYGDELGCVKVDRGYFENALINLALNGRDAMELKGELQICFFNHHAAFDGPARDFVAVEVSDNGSGMSEAVKARIFEPFYTTKPVGRGTGLGMPMVLGFVRQSDGHIEVHSELGQGTRIRLYLPRCDREEEAETPQEQAVQNRGESLLILEDDTFVRDTLAHALYDLGYKVSTAHSTDVAIKYLHTGLKVDLIVSDIRLSGDYGPANLLDALMDRGLQIPVLFTTSHAPNELPMGALQNHPYPVLFRPFSINELGLRIQQILHSRTPVPH</sequence>
<evidence type="ECO:0000259" key="7">
    <source>
        <dbReference type="PROSITE" id="PS50113"/>
    </source>
</evidence>
<evidence type="ECO:0000256" key="4">
    <source>
        <dbReference type="PROSITE-ProRule" id="PRU00169"/>
    </source>
</evidence>
<dbReference type="SUPFAM" id="SSF55874">
    <property type="entry name" value="ATPase domain of HSP90 chaperone/DNA topoisomerase II/histidine kinase"/>
    <property type="match status" value="1"/>
</dbReference>
<dbReference type="PANTHER" id="PTHR43065:SF49">
    <property type="entry name" value="HISTIDINE KINASE"/>
    <property type="match status" value="1"/>
</dbReference>
<feature type="domain" description="Response regulatory" evidence="6">
    <location>
        <begin position="525"/>
        <end position="641"/>
    </location>
</feature>
<dbReference type="InterPro" id="IPR036890">
    <property type="entry name" value="HATPase_C_sf"/>
</dbReference>
<dbReference type="PROSITE" id="PS50110">
    <property type="entry name" value="RESPONSE_REGULATORY"/>
    <property type="match status" value="1"/>
</dbReference>
<dbReference type="PROSITE" id="PS50113">
    <property type="entry name" value="PAC"/>
    <property type="match status" value="1"/>
</dbReference>
<evidence type="ECO:0000256" key="1">
    <source>
        <dbReference type="ARBA" id="ARBA00000085"/>
    </source>
</evidence>
<dbReference type="InterPro" id="IPR035965">
    <property type="entry name" value="PAS-like_dom_sf"/>
</dbReference>
<dbReference type="Gene3D" id="3.30.450.20">
    <property type="entry name" value="PAS domain"/>
    <property type="match status" value="1"/>
</dbReference>
<dbReference type="Gene3D" id="3.40.50.2300">
    <property type="match status" value="1"/>
</dbReference>
<dbReference type="SMART" id="SM00448">
    <property type="entry name" value="REC"/>
    <property type="match status" value="1"/>
</dbReference>
<dbReference type="InterPro" id="IPR003661">
    <property type="entry name" value="HisK_dim/P_dom"/>
</dbReference>
<dbReference type="PROSITE" id="PS50109">
    <property type="entry name" value="HIS_KIN"/>
    <property type="match status" value="1"/>
</dbReference>
<gene>
    <name evidence="8" type="ORF">DZC30_17470</name>
</gene>
<dbReference type="Pfam" id="PF00072">
    <property type="entry name" value="Response_reg"/>
    <property type="match status" value="1"/>
</dbReference>